<dbReference type="PROSITE" id="PS51198">
    <property type="entry name" value="UVRD_HELICASE_ATP_BIND"/>
    <property type="match status" value="1"/>
</dbReference>
<comment type="catalytic activity">
    <reaction evidence="6">
        <text>Couples ATP hydrolysis with the unwinding of duplex DNA by translocating in the 3'-5' direction.</text>
        <dbReference type="EC" id="5.6.2.4"/>
    </reaction>
</comment>
<keyword evidence="12" id="KW-1185">Reference proteome</keyword>
<dbReference type="PANTHER" id="PTHR11070">
    <property type="entry name" value="UVRD / RECB / PCRA DNA HELICASE FAMILY MEMBER"/>
    <property type="match status" value="1"/>
</dbReference>
<dbReference type="Proteomes" id="UP001499993">
    <property type="component" value="Unassembled WGS sequence"/>
</dbReference>
<feature type="domain" description="UvrD-like helicase ATP-binding" evidence="10">
    <location>
        <begin position="244"/>
        <end position="515"/>
    </location>
</feature>
<evidence type="ECO:0000259" key="10">
    <source>
        <dbReference type="PROSITE" id="PS51198"/>
    </source>
</evidence>
<dbReference type="EC" id="5.6.2.4" evidence="7"/>
<proteinExistence type="predicted"/>
<sequence length="697" mass="76611">MPQLAIDKDFLSRYAKLDKRIQKAVDDALHKFAEVYYAGGHLEKVTDARDPRVRTLRITLNYRGVVVAQSEDTYLLVTVLPHDEAYAYIRSRRFSVNHALGVLEVRDESALESFTPALEELAAADPARLFDHISDADLIRLGVDAESLPIVRLLTSEAHLEAMAKMLPGGQYDALVALASGMTPEEAWAEVAKNLVEEVAPDHIDLDDLTAAIRRSPGQAVFVEGPEGLQSMLDAAFDLWRVFLHPLQRRIAYRPSFNGPAMVTGGAGTGKTVTALHRVAHLTSRYESGPPQVLLTTFTRTLDAALRSQVELLITDPAQRERVDVRNLDRVAYEVVSHECGAGPAFPNARDLEDLWDEAGAERGLSGAFLLAEWEQVILAQDLRTERAYVDAARRGRGSRLSVDQKRSVWRAVLEATKHMATANQWTFTQVAAAAAEILERTGDRRYEHVVVDEAQDLHPAKWRLIRALAAEGTDDLFIAGDPHQRIYDHRVSLASLGVHVRGRSRKLTVSYRSTQEILSWAVQVLGAAPATGLDDLEDSLDTYSSPLHGRRPTVRGFSERAAELDALAEQVRKWIDQGVEAGSIGIAGRSRKVTEAAAARLKEDAIDCGALATGPGVRVGTMHAMKGLEFRCVAVVGVEHGIVPHESQIADSIEDPTSHAHGLQRERNLLFVSCTRARDTLYVSYSGAPSPFLPAQ</sequence>
<keyword evidence="3 9" id="KW-0347">Helicase</keyword>
<evidence type="ECO:0000256" key="2">
    <source>
        <dbReference type="ARBA" id="ARBA00022801"/>
    </source>
</evidence>
<gene>
    <name evidence="11" type="ORF">GCM10023224_17530</name>
</gene>
<evidence type="ECO:0000256" key="4">
    <source>
        <dbReference type="ARBA" id="ARBA00022840"/>
    </source>
</evidence>
<dbReference type="EMBL" id="BAABIK010000007">
    <property type="protein sequence ID" value="GAA4937046.1"/>
    <property type="molecule type" value="Genomic_DNA"/>
</dbReference>
<evidence type="ECO:0000313" key="12">
    <source>
        <dbReference type="Proteomes" id="UP001499993"/>
    </source>
</evidence>
<dbReference type="Pfam" id="PF00580">
    <property type="entry name" value="UvrD-helicase"/>
    <property type="match status" value="1"/>
</dbReference>
<dbReference type="InterPro" id="IPR014016">
    <property type="entry name" value="UvrD-like_ATP-bd"/>
</dbReference>
<dbReference type="InterPro" id="IPR014017">
    <property type="entry name" value="DNA_helicase_UvrD-like_C"/>
</dbReference>
<evidence type="ECO:0000256" key="6">
    <source>
        <dbReference type="ARBA" id="ARBA00034617"/>
    </source>
</evidence>
<keyword evidence="4 9" id="KW-0067">ATP-binding</keyword>
<protein>
    <recommendedName>
        <fullName evidence="7">DNA 3'-5' helicase</fullName>
        <ecNumber evidence="7">5.6.2.4</ecNumber>
    </recommendedName>
</protein>
<name>A0ABP9GDG2_9ACTN</name>
<dbReference type="PANTHER" id="PTHR11070:SF45">
    <property type="entry name" value="DNA 3'-5' HELICASE"/>
    <property type="match status" value="1"/>
</dbReference>
<keyword evidence="1 9" id="KW-0547">Nucleotide-binding</keyword>
<dbReference type="SUPFAM" id="SSF52540">
    <property type="entry name" value="P-loop containing nucleoside triphosphate hydrolases"/>
    <property type="match status" value="1"/>
</dbReference>
<accession>A0ABP9GDG2</accession>
<evidence type="ECO:0000256" key="1">
    <source>
        <dbReference type="ARBA" id="ARBA00022741"/>
    </source>
</evidence>
<evidence type="ECO:0000256" key="7">
    <source>
        <dbReference type="ARBA" id="ARBA00034808"/>
    </source>
</evidence>
<keyword evidence="5" id="KW-0413">Isomerase</keyword>
<reference evidence="12" key="1">
    <citation type="journal article" date="2019" name="Int. J. Syst. Evol. Microbiol.">
        <title>The Global Catalogue of Microorganisms (GCM) 10K type strain sequencing project: providing services to taxonomists for standard genome sequencing and annotation.</title>
        <authorList>
            <consortium name="The Broad Institute Genomics Platform"/>
            <consortium name="The Broad Institute Genome Sequencing Center for Infectious Disease"/>
            <person name="Wu L."/>
            <person name="Ma J."/>
        </authorList>
    </citation>
    <scope>NUCLEOTIDE SEQUENCE [LARGE SCALE GENOMIC DNA]</scope>
    <source>
        <strain evidence="12">JCM 18123</strain>
    </source>
</reference>
<dbReference type="Pfam" id="PF13361">
    <property type="entry name" value="UvrD_C"/>
    <property type="match status" value="1"/>
</dbReference>
<evidence type="ECO:0000256" key="3">
    <source>
        <dbReference type="ARBA" id="ARBA00022806"/>
    </source>
</evidence>
<feature type="binding site" evidence="9">
    <location>
        <begin position="265"/>
        <end position="272"/>
    </location>
    <ligand>
        <name>ATP</name>
        <dbReference type="ChEBI" id="CHEBI:30616"/>
    </ligand>
</feature>
<evidence type="ECO:0000256" key="8">
    <source>
        <dbReference type="ARBA" id="ARBA00048988"/>
    </source>
</evidence>
<dbReference type="RefSeq" id="WP_345556186.1">
    <property type="nucleotide sequence ID" value="NZ_BAABIK010000007.1"/>
</dbReference>
<evidence type="ECO:0000256" key="9">
    <source>
        <dbReference type="PROSITE-ProRule" id="PRU00560"/>
    </source>
</evidence>
<evidence type="ECO:0000256" key="5">
    <source>
        <dbReference type="ARBA" id="ARBA00023235"/>
    </source>
</evidence>
<comment type="catalytic activity">
    <reaction evidence="8">
        <text>ATP + H2O = ADP + phosphate + H(+)</text>
        <dbReference type="Rhea" id="RHEA:13065"/>
        <dbReference type="ChEBI" id="CHEBI:15377"/>
        <dbReference type="ChEBI" id="CHEBI:15378"/>
        <dbReference type="ChEBI" id="CHEBI:30616"/>
        <dbReference type="ChEBI" id="CHEBI:43474"/>
        <dbReference type="ChEBI" id="CHEBI:456216"/>
        <dbReference type="EC" id="5.6.2.4"/>
    </reaction>
</comment>
<dbReference type="InterPro" id="IPR027417">
    <property type="entry name" value="P-loop_NTPase"/>
</dbReference>
<organism evidence="11 12">
    <name type="scientific">Streptomonospora halophila</name>
    <dbReference type="NCBI Taxonomy" id="427369"/>
    <lineage>
        <taxon>Bacteria</taxon>
        <taxon>Bacillati</taxon>
        <taxon>Actinomycetota</taxon>
        <taxon>Actinomycetes</taxon>
        <taxon>Streptosporangiales</taxon>
        <taxon>Nocardiopsidaceae</taxon>
        <taxon>Streptomonospora</taxon>
    </lineage>
</organism>
<evidence type="ECO:0000313" key="11">
    <source>
        <dbReference type="EMBL" id="GAA4937046.1"/>
    </source>
</evidence>
<dbReference type="GO" id="GO:0004386">
    <property type="term" value="F:helicase activity"/>
    <property type="evidence" value="ECO:0007669"/>
    <property type="project" value="UniProtKB-KW"/>
</dbReference>
<comment type="caution">
    <text evidence="11">The sequence shown here is derived from an EMBL/GenBank/DDBJ whole genome shotgun (WGS) entry which is preliminary data.</text>
</comment>
<dbReference type="Gene3D" id="3.40.50.300">
    <property type="entry name" value="P-loop containing nucleotide triphosphate hydrolases"/>
    <property type="match status" value="2"/>
</dbReference>
<dbReference type="InterPro" id="IPR000212">
    <property type="entry name" value="DNA_helicase_UvrD/REP"/>
</dbReference>
<keyword evidence="2 9" id="KW-0378">Hydrolase</keyword>